<keyword evidence="3 6" id="KW-0812">Transmembrane</keyword>
<dbReference type="EMBL" id="SHAH01000006">
    <property type="protein sequence ID" value="RZO78090.1"/>
    <property type="molecule type" value="Genomic_DNA"/>
</dbReference>
<feature type="transmembrane region" description="Helical" evidence="6">
    <location>
        <begin position="63"/>
        <end position="84"/>
    </location>
</feature>
<accession>A0A520S6J9</accession>
<evidence type="ECO:0000313" key="8">
    <source>
        <dbReference type="EMBL" id="RZO78090.1"/>
    </source>
</evidence>
<feature type="transmembrane region" description="Helical" evidence="6">
    <location>
        <begin position="447"/>
        <end position="464"/>
    </location>
</feature>
<evidence type="ECO:0000256" key="3">
    <source>
        <dbReference type="ARBA" id="ARBA00022692"/>
    </source>
</evidence>
<gene>
    <name evidence="8" type="ORF">EVA69_00890</name>
</gene>
<evidence type="ECO:0000259" key="7">
    <source>
        <dbReference type="Pfam" id="PF03553"/>
    </source>
</evidence>
<reference evidence="8 9" key="1">
    <citation type="submission" date="2019-02" db="EMBL/GenBank/DDBJ databases">
        <title>Prokaryotic population dynamics and viral predation in marine succession experiment using metagenomics: the confinement effect.</title>
        <authorList>
            <person name="Haro-Moreno J.M."/>
            <person name="Rodriguez-Valera F."/>
            <person name="Lopez-Perez M."/>
        </authorList>
    </citation>
    <scope>NUCLEOTIDE SEQUENCE [LARGE SCALE GENOMIC DNA]</scope>
    <source>
        <strain evidence="8">MED-G158</strain>
    </source>
</reference>
<feature type="transmembrane region" description="Helical" evidence="6">
    <location>
        <begin position="257"/>
        <end position="280"/>
    </location>
</feature>
<dbReference type="GO" id="GO:0005886">
    <property type="term" value="C:plasma membrane"/>
    <property type="evidence" value="ECO:0007669"/>
    <property type="project" value="UniProtKB-SubCell"/>
</dbReference>
<evidence type="ECO:0000313" key="9">
    <source>
        <dbReference type="Proteomes" id="UP000320404"/>
    </source>
</evidence>
<feature type="transmembrane region" description="Helical" evidence="6">
    <location>
        <begin position="186"/>
        <end position="212"/>
    </location>
</feature>
<dbReference type="InterPro" id="IPR018461">
    <property type="entry name" value="Na/H_Antiport_NhaC-like_C"/>
</dbReference>
<name>A0A520S6J9_9GAMM</name>
<keyword evidence="2" id="KW-1003">Cell membrane</keyword>
<feature type="transmembrane region" description="Helical" evidence="6">
    <location>
        <begin position="29"/>
        <end position="51"/>
    </location>
</feature>
<proteinExistence type="predicted"/>
<dbReference type="Proteomes" id="UP000320404">
    <property type="component" value="Unassembled WGS sequence"/>
</dbReference>
<feature type="transmembrane region" description="Helical" evidence="6">
    <location>
        <begin position="313"/>
        <end position="333"/>
    </location>
</feature>
<feature type="transmembrane region" description="Helical" evidence="6">
    <location>
        <begin position="105"/>
        <end position="132"/>
    </location>
</feature>
<feature type="domain" description="Na+/H+ antiporter NhaC-like C-terminal" evidence="7">
    <location>
        <begin position="183"/>
        <end position="465"/>
    </location>
</feature>
<keyword evidence="4 6" id="KW-1133">Transmembrane helix</keyword>
<dbReference type="Pfam" id="PF03553">
    <property type="entry name" value="Na_H_antiporter"/>
    <property type="match status" value="1"/>
</dbReference>
<evidence type="ECO:0000256" key="2">
    <source>
        <dbReference type="ARBA" id="ARBA00022475"/>
    </source>
</evidence>
<evidence type="ECO:0000256" key="4">
    <source>
        <dbReference type="ARBA" id="ARBA00022989"/>
    </source>
</evidence>
<dbReference type="AlphaFoldDB" id="A0A520S6J9"/>
<organism evidence="8 9">
    <name type="scientific">OM182 bacterium</name>
    <dbReference type="NCBI Taxonomy" id="2510334"/>
    <lineage>
        <taxon>Bacteria</taxon>
        <taxon>Pseudomonadati</taxon>
        <taxon>Pseudomonadota</taxon>
        <taxon>Gammaproteobacteria</taxon>
        <taxon>OMG group</taxon>
        <taxon>OM182 clade</taxon>
    </lineage>
</organism>
<feature type="transmembrane region" description="Helical" evidence="6">
    <location>
        <begin position="152"/>
        <end position="174"/>
    </location>
</feature>
<sequence length="468" mass="50017">MEVTDYIGPLSLIPATVAILLAFITRNTVFSLAVACLAGVLVAGEGLLGFPNLLVGALGNEDFSWIFMLELFIGILIAFFQRTGAILNFSQFIENRKMTRKRVQLISWFMGMFVYFSDYFSPLFVGSTMRALSDRFNISREKLAYICDSTSAPVSILVPITGWAVLVAGLIIGMGPIEDAGDAMTAFIISIPFNIYSILAVVMVGLIASGILPDFGPMRVAEERAMKEGKLVRDGAQPLMGDELTSIDPFPSIKTSLFWNFLFPVLLVIGFALISVFLTGSARPMESFLLASVMAATVMRVQGVPLFEITNTAMAGIKGIMPAVIILAFAYALNDLSAALNTAQYIISVTESWLTPSVLPMLAFLITGFVAFSTGTSWGTYAIMIPIAVPLAFSFSGNELDTVVYATIAAVSGGGVFGDHCSPLSDTSILASTGAASDHIDHVKTQLPYAAIIGGISVLLYLLVGSAF</sequence>
<comment type="subcellular location">
    <subcellularLocation>
        <location evidence="1">Cell membrane</location>
        <topology evidence="1">Multi-pass membrane protein</topology>
    </subcellularLocation>
</comment>
<evidence type="ECO:0000256" key="5">
    <source>
        <dbReference type="ARBA" id="ARBA00023136"/>
    </source>
</evidence>
<dbReference type="PANTHER" id="PTHR43478:SF1">
    <property type="entry name" value="NA+_H+ ANTIPORTER NHAC-LIKE C-TERMINAL DOMAIN-CONTAINING PROTEIN"/>
    <property type="match status" value="1"/>
</dbReference>
<feature type="transmembrane region" description="Helical" evidence="6">
    <location>
        <begin position="6"/>
        <end position="24"/>
    </location>
</feature>
<comment type="caution">
    <text evidence="8">The sequence shown here is derived from an EMBL/GenBank/DDBJ whole genome shotgun (WGS) entry which is preliminary data.</text>
</comment>
<feature type="transmembrane region" description="Helical" evidence="6">
    <location>
        <begin position="287"/>
        <end position="307"/>
    </location>
</feature>
<dbReference type="PANTHER" id="PTHR43478">
    <property type="entry name" value="NA+/H+ ANTIPORTER-RELATED"/>
    <property type="match status" value="1"/>
</dbReference>
<keyword evidence="5 6" id="KW-0472">Membrane</keyword>
<protein>
    <submittedName>
        <fullName evidence="8">Transporter</fullName>
    </submittedName>
</protein>
<evidence type="ECO:0000256" key="6">
    <source>
        <dbReference type="SAM" id="Phobius"/>
    </source>
</evidence>
<evidence type="ECO:0000256" key="1">
    <source>
        <dbReference type="ARBA" id="ARBA00004651"/>
    </source>
</evidence>